<dbReference type="EMBL" id="DRZM01000124">
    <property type="protein sequence ID" value="HHP04887.1"/>
    <property type="molecule type" value="Genomic_DNA"/>
</dbReference>
<comment type="caution">
    <text evidence="1">The sequence shown here is derived from an EMBL/GenBank/DDBJ whole genome shotgun (WGS) entry which is preliminary data.</text>
</comment>
<proteinExistence type="predicted"/>
<name>A0A7J3X6Z7_THEPE</name>
<gene>
    <name evidence="1" type="ORF">ENM88_03950</name>
</gene>
<dbReference type="AlphaFoldDB" id="A0A7J3X6Z7"/>
<reference evidence="1" key="1">
    <citation type="journal article" date="2020" name="mSystems">
        <title>Genome- and Community-Level Interaction Insights into Carbon Utilization and Element Cycling Functions of Hydrothermarchaeota in Hydrothermal Sediment.</title>
        <authorList>
            <person name="Zhou Z."/>
            <person name="Liu Y."/>
            <person name="Xu W."/>
            <person name="Pan J."/>
            <person name="Luo Z.H."/>
            <person name="Li M."/>
        </authorList>
    </citation>
    <scope>NUCLEOTIDE SEQUENCE [LARGE SCALE GENOMIC DNA]</scope>
    <source>
        <strain evidence="1">SpSt-1125</strain>
    </source>
</reference>
<accession>A0A7J3X6Z7</accession>
<evidence type="ECO:0008006" key="2">
    <source>
        <dbReference type="Google" id="ProtNLM"/>
    </source>
</evidence>
<protein>
    <recommendedName>
        <fullName evidence="2">XACb0070 ribbon-helix-helix domain-containing protein</fullName>
    </recommendedName>
</protein>
<evidence type="ECO:0000313" key="1">
    <source>
        <dbReference type="EMBL" id="HHP04887.1"/>
    </source>
</evidence>
<organism evidence="1">
    <name type="scientific">Thermofilum pendens</name>
    <dbReference type="NCBI Taxonomy" id="2269"/>
    <lineage>
        <taxon>Archaea</taxon>
        <taxon>Thermoproteota</taxon>
        <taxon>Thermoprotei</taxon>
        <taxon>Thermofilales</taxon>
        <taxon>Thermofilaceae</taxon>
        <taxon>Thermofilum</taxon>
    </lineage>
</organism>
<sequence length="94" mass="10639">MLAVIRASVDRGLERRFRELAMKRFGYAKGSLQRAVEEAIMRWVAWAESELVEFEGDPVEAIDGVLAGIDLDSVELQHRARELWASKVLRDVPG</sequence>